<gene>
    <name evidence="2" type="primary">AVEN_15599_1</name>
    <name evidence="2" type="ORF">CDAR_496951</name>
</gene>
<comment type="caution">
    <text evidence="2">The sequence shown here is derived from an EMBL/GenBank/DDBJ whole genome shotgun (WGS) entry which is preliminary data.</text>
</comment>
<accession>A0AAV4S2D3</accession>
<dbReference type="Pfam" id="PF20700">
    <property type="entry name" value="Mutator"/>
    <property type="match status" value="1"/>
</dbReference>
<sequence length="276" mass="31766">MNMDLFENSNVIRLRRESTVVNDCLLQEVDRSNRMNSLLIEETGSTAHAHAHSFHKTNFFFFSQVSAVLLFRWTKDTNDILKSIEDNGRVLVNLESEEGPEFRQVPVHRPQQHWGETHRTQVSENTFFHKYRRRNLNLKSYGFNQQESVSNSLVGNRIIDIETLSNVFSELACPKCFNNNICLFKDSKYGLCSHFTLERGKCDCLKGFSSTQKTLNVPAVNARFVYGMRQIGKRFPSAYKFCATMNLPALSKSGYKKHEHRLLKVVADVAEVCVKT</sequence>
<dbReference type="EMBL" id="BPLQ01007064">
    <property type="protein sequence ID" value="GIY27494.1"/>
    <property type="molecule type" value="Genomic_DNA"/>
</dbReference>
<keyword evidence="3" id="KW-1185">Reference proteome</keyword>
<name>A0AAV4S2D3_9ARAC</name>
<protein>
    <recommendedName>
        <fullName evidence="1">Mutator-like transposase domain-containing protein</fullName>
    </recommendedName>
</protein>
<dbReference type="InterPro" id="IPR049012">
    <property type="entry name" value="Mutator_transp_dom"/>
</dbReference>
<evidence type="ECO:0000313" key="3">
    <source>
        <dbReference type="Proteomes" id="UP001054837"/>
    </source>
</evidence>
<evidence type="ECO:0000259" key="1">
    <source>
        <dbReference type="Pfam" id="PF20700"/>
    </source>
</evidence>
<dbReference type="Proteomes" id="UP001054837">
    <property type="component" value="Unassembled WGS sequence"/>
</dbReference>
<dbReference type="AlphaFoldDB" id="A0AAV4S2D3"/>
<organism evidence="2 3">
    <name type="scientific">Caerostris darwini</name>
    <dbReference type="NCBI Taxonomy" id="1538125"/>
    <lineage>
        <taxon>Eukaryota</taxon>
        <taxon>Metazoa</taxon>
        <taxon>Ecdysozoa</taxon>
        <taxon>Arthropoda</taxon>
        <taxon>Chelicerata</taxon>
        <taxon>Arachnida</taxon>
        <taxon>Araneae</taxon>
        <taxon>Araneomorphae</taxon>
        <taxon>Entelegynae</taxon>
        <taxon>Araneoidea</taxon>
        <taxon>Araneidae</taxon>
        <taxon>Caerostris</taxon>
    </lineage>
</organism>
<evidence type="ECO:0000313" key="2">
    <source>
        <dbReference type="EMBL" id="GIY27494.1"/>
    </source>
</evidence>
<reference evidence="2 3" key="1">
    <citation type="submission" date="2021-06" db="EMBL/GenBank/DDBJ databases">
        <title>Caerostris darwini draft genome.</title>
        <authorList>
            <person name="Kono N."/>
            <person name="Arakawa K."/>
        </authorList>
    </citation>
    <scope>NUCLEOTIDE SEQUENCE [LARGE SCALE GENOMIC DNA]</scope>
</reference>
<feature type="domain" description="Mutator-like transposase" evidence="1">
    <location>
        <begin position="155"/>
        <end position="272"/>
    </location>
</feature>
<proteinExistence type="predicted"/>